<evidence type="ECO:0000259" key="3">
    <source>
        <dbReference type="SMART" id="SM00822"/>
    </source>
</evidence>
<evidence type="ECO:0000313" key="5">
    <source>
        <dbReference type="Proteomes" id="UP000054683"/>
    </source>
</evidence>
<accession>A0A158GZ62</accession>
<dbReference type="OrthoDB" id="8793699at2"/>
<keyword evidence="2" id="KW-0560">Oxidoreductase</keyword>
<reference evidence="4 5" key="1">
    <citation type="submission" date="2016-01" db="EMBL/GenBank/DDBJ databases">
        <authorList>
            <person name="Oliw E.H."/>
        </authorList>
    </citation>
    <scope>NUCLEOTIDE SEQUENCE [LARGE SCALE GENOMIC DNA]</scope>
    <source>
        <strain evidence="4">LMG 27134</strain>
    </source>
</reference>
<dbReference type="Proteomes" id="UP000054683">
    <property type="component" value="Unassembled WGS sequence"/>
</dbReference>
<comment type="similarity">
    <text evidence="1">Belongs to the short-chain dehydrogenases/reductases (SDR) family.</text>
</comment>
<evidence type="ECO:0000313" key="4">
    <source>
        <dbReference type="EMBL" id="SAL37111.1"/>
    </source>
</evidence>
<dbReference type="InterPro" id="IPR057326">
    <property type="entry name" value="KR_dom"/>
</dbReference>
<dbReference type="SMART" id="SM00822">
    <property type="entry name" value="PKS_KR"/>
    <property type="match status" value="1"/>
</dbReference>
<proteinExistence type="inferred from homology"/>
<dbReference type="RefSeq" id="WP_062086913.1">
    <property type="nucleotide sequence ID" value="NZ_FCOK02000022.1"/>
</dbReference>
<dbReference type="SUPFAM" id="SSF51735">
    <property type="entry name" value="NAD(P)-binding Rossmann-fold domains"/>
    <property type="match status" value="1"/>
</dbReference>
<dbReference type="PANTHER" id="PTHR48107">
    <property type="entry name" value="NADPH-DEPENDENT ALDEHYDE REDUCTASE-LIKE PROTEIN, CHLOROPLASTIC-RELATED"/>
    <property type="match status" value="1"/>
</dbReference>
<dbReference type="PRINTS" id="PR00080">
    <property type="entry name" value="SDRFAMILY"/>
</dbReference>
<dbReference type="InterPro" id="IPR020904">
    <property type="entry name" value="Sc_DH/Rdtase_CS"/>
</dbReference>
<dbReference type="PROSITE" id="PS00061">
    <property type="entry name" value="ADH_SHORT"/>
    <property type="match status" value="1"/>
</dbReference>
<gene>
    <name evidence="4" type="ORF">AWB69_03591</name>
</gene>
<evidence type="ECO:0000256" key="2">
    <source>
        <dbReference type="ARBA" id="ARBA00023002"/>
    </source>
</evidence>
<dbReference type="Pfam" id="PF13561">
    <property type="entry name" value="adh_short_C2"/>
    <property type="match status" value="1"/>
</dbReference>
<name>A0A158GZ62_9BURK</name>
<evidence type="ECO:0000256" key="1">
    <source>
        <dbReference type="ARBA" id="ARBA00006484"/>
    </source>
</evidence>
<feature type="domain" description="Ketoreductase" evidence="3">
    <location>
        <begin position="26"/>
        <end position="207"/>
    </location>
</feature>
<sequence>MATEDDAFMSGNFASRTMQTAALTGRCALVTGASRGIGAEIARRLAQSGATVVVNYPDETESAHAKQTIASIEESGGRAFAFTADVSDPQQIHALFQQSIAVCGGIDILVLNAGGDAVIRPVLETTEAEFDRVMTLNARGQFVALQLAARHLRNGGRIIFISSSTASQPYPGTASYAGAKIASEAYVRTLARQVAKRGITANVVSPGMTATEKMLSQTTEARRATVIAATPLGRIATTADIADVVHFVATDAARLLNGQVVHVNGGLL</sequence>
<dbReference type="PRINTS" id="PR00081">
    <property type="entry name" value="GDHRDH"/>
</dbReference>
<dbReference type="EMBL" id="FCOK02000022">
    <property type="protein sequence ID" value="SAL37111.1"/>
    <property type="molecule type" value="Genomic_DNA"/>
</dbReference>
<protein>
    <submittedName>
        <fullName evidence="4">Short-chain dehydrogenase/reductase SDR</fullName>
    </submittedName>
</protein>
<dbReference type="Gene3D" id="3.40.50.720">
    <property type="entry name" value="NAD(P)-binding Rossmann-like Domain"/>
    <property type="match status" value="1"/>
</dbReference>
<dbReference type="AlphaFoldDB" id="A0A158GZ62"/>
<dbReference type="FunFam" id="3.40.50.720:FF:000084">
    <property type="entry name" value="Short-chain dehydrogenase reductase"/>
    <property type="match status" value="1"/>
</dbReference>
<organism evidence="4 5">
    <name type="scientific">Caballeronia udeis</name>
    <dbReference type="NCBI Taxonomy" id="1232866"/>
    <lineage>
        <taxon>Bacteria</taxon>
        <taxon>Pseudomonadati</taxon>
        <taxon>Pseudomonadota</taxon>
        <taxon>Betaproteobacteria</taxon>
        <taxon>Burkholderiales</taxon>
        <taxon>Burkholderiaceae</taxon>
        <taxon>Caballeronia</taxon>
    </lineage>
</organism>
<dbReference type="PANTHER" id="PTHR48107:SF7">
    <property type="entry name" value="RE15974P"/>
    <property type="match status" value="1"/>
</dbReference>
<dbReference type="GO" id="GO:0016614">
    <property type="term" value="F:oxidoreductase activity, acting on CH-OH group of donors"/>
    <property type="evidence" value="ECO:0007669"/>
    <property type="project" value="UniProtKB-ARBA"/>
</dbReference>
<dbReference type="InterPro" id="IPR002347">
    <property type="entry name" value="SDR_fam"/>
</dbReference>
<dbReference type="InterPro" id="IPR036291">
    <property type="entry name" value="NAD(P)-bd_dom_sf"/>
</dbReference>